<reference evidence="2" key="1">
    <citation type="submission" date="2023-06" db="EMBL/GenBank/DDBJ databases">
        <title>Genome-scale phylogeny and comparative genomics of the fungal order Sordariales.</title>
        <authorList>
            <consortium name="Lawrence Berkeley National Laboratory"/>
            <person name="Hensen N."/>
            <person name="Bonometti L."/>
            <person name="Westerberg I."/>
            <person name="Brannstrom I.O."/>
            <person name="Guillou S."/>
            <person name="Cros-Aarteil S."/>
            <person name="Calhoun S."/>
            <person name="Haridas S."/>
            <person name="Kuo A."/>
            <person name="Mondo S."/>
            <person name="Pangilinan J."/>
            <person name="Riley R."/>
            <person name="Labutti K."/>
            <person name="Andreopoulos B."/>
            <person name="Lipzen A."/>
            <person name="Chen C."/>
            <person name="Yanf M."/>
            <person name="Daum C."/>
            <person name="Ng V."/>
            <person name="Clum A."/>
            <person name="Steindorff A."/>
            <person name="Ohm R."/>
            <person name="Martin F."/>
            <person name="Silar P."/>
            <person name="Natvig D."/>
            <person name="Lalanne C."/>
            <person name="Gautier V."/>
            <person name="Ament-Velasquez S.L."/>
            <person name="Kruys A."/>
            <person name="Hutchinson M.I."/>
            <person name="Powell A.J."/>
            <person name="Barry K."/>
            <person name="Miller A.N."/>
            <person name="Grigoriev I.V."/>
            <person name="Debuchy R."/>
            <person name="Gladieux P."/>
            <person name="Thoren M.H."/>
            <person name="Johannesson H."/>
        </authorList>
    </citation>
    <scope>NUCLEOTIDE SEQUENCE</scope>
    <source>
        <strain evidence="2">PSN4</strain>
    </source>
</reference>
<dbReference type="Proteomes" id="UP001239445">
    <property type="component" value="Unassembled WGS sequence"/>
</dbReference>
<proteinExistence type="predicted"/>
<gene>
    <name evidence="2" type="ORF">QBC47DRAFT_364770</name>
</gene>
<dbReference type="EMBL" id="MU839844">
    <property type="protein sequence ID" value="KAK1750796.1"/>
    <property type="molecule type" value="Genomic_DNA"/>
</dbReference>
<protein>
    <submittedName>
        <fullName evidence="2">Uncharacterized protein</fullName>
    </submittedName>
</protein>
<feature type="region of interest" description="Disordered" evidence="1">
    <location>
        <begin position="28"/>
        <end position="54"/>
    </location>
</feature>
<sequence>MHFLDAEGDSTQRREALGMSASRWLSISPTHRPSVPGSRSYRHPTKSTNLPVSQPSAHAHISNQFLFASVMGCLLHGNCGVVLPSFDWQTPGRKDQRRPAAWAYFGAFSQLSDISPPVGIRRQQMLVQAEKNEVLFCRYWAAKATVTRSAWSLGPRRHLPAAPNKFWKLVLRCPKPRASQAATISVASLPRSAVETADFLGAHNDSALEPGVAVAVRHHGGNSALGIYRSGTPRRRCRRFVRRIRQPPCCDLDASWGHPVDIGEVEMAAKKKVSLHSTQAHPFRSEVLKFHDAIIAA</sequence>
<dbReference type="AlphaFoldDB" id="A0AAJ0B361"/>
<comment type="caution">
    <text evidence="2">The sequence shown here is derived from an EMBL/GenBank/DDBJ whole genome shotgun (WGS) entry which is preliminary data.</text>
</comment>
<evidence type="ECO:0000313" key="3">
    <source>
        <dbReference type="Proteomes" id="UP001239445"/>
    </source>
</evidence>
<evidence type="ECO:0000256" key="1">
    <source>
        <dbReference type="SAM" id="MobiDB-lite"/>
    </source>
</evidence>
<organism evidence="2 3">
    <name type="scientific">Echria macrotheca</name>
    <dbReference type="NCBI Taxonomy" id="438768"/>
    <lineage>
        <taxon>Eukaryota</taxon>
        <taxon>Fungi</taxon>
        <taxon>Dikarya</taxon>
        <taxon>Ascomycota</taxon>
        <taxon>Pezizomycotina</taxon>
        <taxon>Sordariomycetes</taxon>
        <taxon>Sordariomycetidae</taxon>
        <taxon>Sordariales</taxon>
        <taxon>Schizotheciaceae</taxon>
        <taxon>Echria</taxon>
    </lineage>
</organism>
<keyword evidence="3" id="KW-1185">Reference proteome</keyword>
<evidence type="ECO:0000313" key="2">
    <source>
        <dbReference type="EMBL" id="KAK1750796.1"/>
    </source>
</evidence>
<name>A0AAJ0B361_9PEZI</name>
<accession>A0AAJ0B361</accession>